<dbReference type="InterPro" id="IPR008972">
    <property type="entry name" value="Cupredoxin"/>
</dbReference>
<feature type="compositionally biased region" description="Low complexity" evidence="1">
    <location>
        <begin position="29"/>
        <end position="55"/>
    </location>
</feature>
<evidence type="ECO:0000313" key="3">
    <source>
        <dbReference type="Proteomes" id="UP000465304"/>
    </source>
</evidence>
<name>A0A7I9ZGL3_9MYCO</name>
<dbReference type="AlphaFoldDB" id="A0A7I9ZGL3"/>
<dbReference type="Proteomes" id="UP000465304">
    <property type="component" value="Unassembled WGS sequence"/>
</dbReference>
<sequence>MTVRDRALVVTAAAVVVLSGCGGSGEGGTAAPSTTPGNPEAAAAASAAETSQEAQPAPLVIDITIEGGEVTPTNVARDAGVGQPIELRVDSDSADELHVHSTPEHTFDVGVGPGQTYRFTVDMPGRVDVELHELHKTVATIQVR</sequence>
<evidence type="ECO:0000256" key="1">
    <source>
        <dbReference type="SAM" id="MobiDB-lite"/>
    </source>
</evidence>
<evidence type="ECO:0008006" key="4">
    <source>
        <dbReference type="Google" id="ProtNLM"/>
    </source>
</evidence>
<organism evidence="2 3">
    <name type="scientific">Mycolicibacterium hippocampi</name>
    <dbReference type="NCBI Taxonomy" id="659824"/>
    <lineage>
        <taxon>Bacteria</taxon>
        <taxon>Bacillati</taxon>
        <taxon>Actinomycetota</taxon>
        <taxon>Actinomycetes</taxon>
        <taxon>Mycobacteriales</taxon>
        <taxon>Mycobacteriaceae</taxon>
        <taxon>Mycolicibacterium</taxon>
    </lineage>
</organism>
<dbReference type="RefSeq" id="WP_237166355.1">
    <property type="nucleotide sequence ID" value="NZ_BLLB01000002.1"/>
</dbReference>
<reference evidence="2 3" key="1">
    <citation type="journal article" date="2019" name="Emerg. Microbes Infect.">
        <title>Comprehensive subspecies identification of 175 nontuberculous mycobacteria species based on 7547 genomic profiles.</title>
        <authorList>
            <person name="Matsumoto Y."/>
            <person name="Kinjo T."/>
            <person name="Motooka D."/>
            <person name="Nabeya D."/>
            <person name="Jung N."/>
            <person name="Uechi K."/>
            <person name="Horii T."/>
            <person name="Iida T."/>
            <person name="Fujita J."/>
            <person name="Nakamura S."/>
        </authorList>
    </citation>
    <scope>NUCLEOTIDE SEQUENCE [LARGE SCALE GENOMIC DNA]</scope>
    <source>
        <strain evidence="2 3">JCM 30996</strain>
    </source>
</reference>
<feature type="region of interest" description="Disordered" evidence="1">
    <location>
        <begin position="21"/>
        <end position="55"/>
    </location>
</feature>
<keyword evidence="3" id="KW-1185">Reference proteome</keyword>
<accession>A0A7I9ZGL3</accession>
<dbReference type="Gene3D" id="2.60.40.420">
    <property type="entry name" value="Cupredoxins - blue copper proteins"/>
    <property type="match status" value="1"/>
</dbReference>
<dbReference type="PROSITE" id="PS51257">
    <property type="entry name" value="PROKAR_LIPOPROTEIN"/>
    <property type="match status" value="1"/>
</dbReference>
<dbReference type="EMBL" id="BLLB01000002">
    <property type="protein sequence ID" value="GFH00150.1"/>
    <property type="molecule type" value="Genomic_DNA"/>
</dbReference>
<protein>
    <recommendedName>
        <fullName evidence="4">EfeO-type cupredoxin-like domain-containing protein</fullName>
    </recommendedName>
</protein>
<proteinExistence type="predicted"/>
<comment type="caution">
    <text evidence="2">The sequence shown here is derived from an EMBL/GenBank/DDBJ whole genome shotgun (WGS) entry which is preliminary data.</text>
</comment>
<gene>
    <name evidence="2" type="ORF">MHIP_06330</name>
</gene>
<evidence type="ECO:0000313" key="2">
    <source>
        <dbReference type="EMBL" id="GFH00150.1"/>
    </source>
</evidence>
<dbReference type="SUPFAM" id="SSF49503">
    <property type="entry name" value="Cupredoxins"/>
    <property type="match status" value="1"/>
</dbReference>